<dbReference type="SUPFAM" id="SSF53850">
    <property type="entry name" value="Periplasmic binding protein-like II"/>
    <property type="match status" value="1"/>
</dbReference>
<evidence type="ECO:0000256" key="3">
    <source>
        <dbReference type="ARBA" id="ARBA00023125"/>
    </source>
</evidence>
<keyword evidence="4" id="KW-0804">Transcription</keyword>
<evidence type="ECO:0000259" key="5">
    <source>
        <dbReference type="PROSITE" id="PS50931"/>
    </source>
</evidence>
<evidence type="ECO:0000256" key="1">
    <source>
        <dbReference type="ARBA" id="ARBA00009437"/>
    </source>
</evidence>
<accession>A0AB38Z265</accession>
<dbReference type="Gene3D" id="1.10.10.10">
    <property type="entry name" value="Winged helix-like DNA-binding domain superfamily/Winged helix DNA-binding domain"/>
    <property type="match status" value="1"/>
</dbReference>
<keyword evidence="6" id="KW-0614">Plasmid</keyword>
<feature type="domain" description="HTH lysR-type" evidence="5">
    <location>
        <begin position="2"/>
        <end position="59"/>
    </location>
</feature>
<dbReference type="Gene3D" id="3.40.190.10">
    <property type="entry name" value="Periplasmic binding protein-like II"/>
    <property type="match status" value="2"/>
</dbReference>
<gene>
    <name evidence="6" type="ORF">RHP80_17810</name>
</gene>
<dbReference type="PROSITE" id="PS50931">
    <property type="entry name" value="HTH_LYSR"/>
    <property type="match status" value="1"/>
</dbReference>
<evidence type="ECO:0000256" key="4">
    <source>
        <dbReference type="ARBA" id="ARBA00023163"/>
    </source>
</evidence>
<dbReference type="InterPro" id="IPR036388">
    <property type="entry name" value="WH-like_DNA-bd_sf"/>
</dbReference>
<dbReference type="RefSeq" id="WP_004942784.1">
    <property type="nucleotide sequence ID" value="NZ_BKFD01000044.1"/>
</dbReference>
<keyword evidence="2" id="KW-0805">Transcription regulation</keyword>
<dbReference type="Pfam" id="PF00126">
    <property type="entry name" value="HTH_1"/>
    <property type="match status" value="1"/>
</dbReference>
<proteinExistence type="inferred from homology"/>
<dbReference type="InterPro" id="IPR005119">
    <property type="entry name" value="LysR_subst-bd"/>
</dbReference>
<dbReference type="GO" id="GO:0003700">
    <property type="term" value="F:DNA-binding transcription factor activity"/>
    <property type="evidence" value="ECO:0007669"/>
    <property type="project" value="InterPro"/>
</dbReference>
<dbReference type="InterPro" id="IPR036390">
    <property type="entry name" value="WH_DNA-bd_sf"/>
</dbReference>
<protein>
    <submittedName>
        <fullName evidence="6">LysR family transcriptional regulator</fullName>
    </submittedName>
</protein>
<dbReference type="Proteomes" id="UP001256400">
    <property type="component" value="Plasmid unnamed2"/>
</dbReference>
<dbReference type="GO" id="GO:0003677">
    <property type="term" value="F:DNA binding"/>
    <property type="evidence" value="ECO:0007669"/>
    <property type="project" value="UniProtKB-KW"/>
</dbReference>
<dbReference type="PANTHER" id="PTHR30118:SF15">
    <property type="entry name" value="TRANSCRIPTIONAL REGULATORY PROTEIN"/>
    <property type="match status" value="1"/>
</dbReference>
<dbReference type="InterPro" id="IPR050389">
    <property type="entry name" value="LysR-type_TF"/>
</dbReference>
<name>A0AB38Z265_9GAMM</name>
<comment type="similarity">
    <text evidence="1">Belongs to the LysR transcriptional regulatory family.</text>
</comment>
<dbReference type="EMBL" id="CP134208">
    <property type="protein sequence ID" value="WND07489.1"/>
    <property type="molecule type" value="Genomic_DNA"/>
</dbReference>
<dbReference type="PRINTS" id="PR00039">
    <property type="entry name" value="HTHLYSR"/>
</dbReference>
<reference evidence="6" key="1">
    <citation type="submission" date="2023-09" db="EMBL/GenBank/DDBJ databases">
        <title>Acinetobacter soli.</title>
        <authorList>
            <person name="Kim B."/>
            <person name="Kim D."/>
            <person name="Park D."/>
        </authorList>
    </citation>
    <scope>NUCLEOTIDE SEQUENCE</scope>
    <source>
        <strain evidence="6">2023.05</strain>
        <plasmid evidence="6">unnamed2</plasmid>
    </source>
</reference>
<keyword evidence="3" id="KW-0238">DNA-binding</keyword>
<dbReference type="CDD" id="cd08459">
    <property type="entry name" value="PBP2_DntR_NahR_LinR_like"/>
    <property type="match status" value="1"/>
</dbReference>
<evidence type="ECO:0000313" key="7">
    <source>
        <dbReference type="Proteomes" id="UP001256400"/>
    </source>
</evidence>
<evidence type="ECO:0000313" key="6">
    <source>
        <dbReference type="EMBL" id="WND07489.1"/>
    </source>
</evidence>
<dbReference type="Pfam" id="PF03466">
    <property type="entry name" value="LysR_substrate"/>
    <property type="match status" value="1"/>
</dbReference>
<evidence type="ECO:0000256" key="2">
    <source>
        <dbReference type="ARBA" id="ARBA00023015"/>
    </source>
</evidence>
<organism evidence="6 7">
    <name type="scientific">Acinetobacter soli</name>
    <dbReference type="NCBI Taxonomy" id="487316"/>
    <lineage>
        <taxon>Bacteria</taxon>
        <taxon>Pseudomonadati</taxon>
        <taxon>Pseudomonadota</taxon>
        <taxon>Gammaproteobacteria</taxon>
        <taxon>Moraxellales</taxon>
        <taxon>Moraxellaceae</taxon>
        <taxon>Acinetobacter</taxon>
    </lineage>
</organism>
<dbReference type="SUPFAM" id="SSF46785">
    <property type="entry name" value="Winged helix' DNA-binding domain"/>
    <property type="match status" value="1"/>
</dbReference>
<dbReference type="AlphaFoldDB" id="A0AB38Z265"/>
<dbReference type="InterPro" id="IPR000847">
    <property type="entry name" value="LysR_HTH_N"/>
</dbReference>
<dbReference type="PANTHER" id="PTHR30118">
    <property type="entry name" value="HTH-TYPE TRANSCRIPTIONAL REGULATOR LEUO-RELATED"/>
    <property type="match status" value="1"/>
</dbReference>
<geneLocation type="plasmid" evidence="6 7">
    <name>unnamed2</name>
</geneLocation>
<sequence length="298" mass="34589">MIDLNLVKIFITIYDTRSVSVAAERLNITQPSVSHNLARLRHIFKDQLFNRTKEGMIPTAYSVQLYESLNQPLIDIENTISEVTNFDITNSERCFKIALTDIGGLYFLPKIYEKLDKIAPNISLEVVSMDMNKLTDWLITGKIDAAICNKNLEDRNINTLKLFQEKYVCLVSNNIKLENNELTLQQFLKENHAIVSASTGHNLVENYLNKKGLRRKIKLRVPQFSILNELIEKHNLIVTVPERISLFFESNKNINIYDVPFELPEFDITLHWYKKSSDIAAQKWFIKFLQHTLNNLTI</sequence>